<dbReference type="EMBL" id="JAUEPU010000013">
    <property type="protein sequence ID" value="KAK0497605.1"/>
    <property type="molecule type" value="Genomic_DNA"/>
</dbReference>
<dbReference type="AlphaFoldDB" id="A0AA39Q7G7"/>
<proteinExistence type="predicted"/>
<feature type="domain" description="REJ" evidence="1">
    <location>
        <begin position="1"/>
        <end position="29"/>
    </location>
</feature>
<protein>
    <recommendedName>
        <fullName evidence="1">REJ domain-containing protein</fullName>
    </recommendedName>
</protein>
<name>A0AA39Q7G7_9AGAR</name>
<accession>A0AA39Q7G7</accession>
<evidence type="ECO:0000259" key="1">
    <source>
        <dbReference type="PROSITE" id="PS51111"/>
    </source>
</evidence>
<dbReference type="Proteomes" id="UP001175228">
    <property type="component" value="Unassembled WGS sequence"/>
</dbReference>
<evidence type="ECO:0000313" key="2">
    <source>
        <dbReference type="EMBL" id="KAK0497605.1"/>
    </source>
</evidence>
<dbReference type="GO" id="GO:0016020">
    <property type="term" value="C:membrane"/>
    <property type="evidence" value="ECO:0007669"/>
    <property type="project" value="UniProtKB-SubCell"/>
</dbReference>
<comment type="caution">
    <text evidence="2">The sequence shown here is derived from an EMBL/GenBank/DDBJ whole genome shotgun (WGS) entry which is preliminary data.</text>
</comment>
<gene>
    <name evidence="2" type="ORF">EDD18DRAFT_1352444</name>
</gene>
<reference evidence="2" key="1">
    <citation type="submission" date="2023-06" db="EMBL/GenBank/DDBJ databases">
        <authorList>
            <consortium name="Lawrence Berkeley National Laboratory"/>
            <person name="Ahrendt S."/>
            <person name="Sahu N."/>
            <person name="Indic B."/>
            <person name="Wong-Bajracharya J."/>
            <person name="Merenyi Z."/>
            <person name="Ke H.-M."/>
            <person name="Monk M."/>
            <person name="Kocsube S."/>
            <person name="Drula E."/>
            <person name="Lipzen A."/>
            <person name="Balint B."/>
            <person name="Henrissat B."/>
            <person name="Andreopoulos B."/>
            <person name="Martin F.M."/>
            <person name="Harder C.B."/>
            <person name="Rigling D."/>
            <person name="Ford K.L."/>
            <person name="Foster G.D."/>
            <person name="Pangilinan J."/>
            <person name="Papanicolaou A."/>
            <person name="Barry K."/>
            <person name="LaButti K."/>
            <person name="Viragh M."/>
            <person name="Koriabine M."/>
            <person name="Yan M."/>
            <person name="Riley R."/>
            <person name="Champramary S."/>
            <person name="Plett K.L."/>
            <person name="Tsai I.J."/>
            <person name="Slot J."/>
            <person name="Sipos G."/>
            <person name="Plett J."/>
            <person name="Nagy L.G."/>
            <person name="Grigoriev I.V."/>
        </authorList>
    </citation>
    <scope>NUCLEOTIDE SEQUENCE</scope>
    <source>
        <strain evidence="2">HWK02</strain>
    </source>
</reference>
<dbReference type="PROSITE" id="PS51111">
    <property type="entry name" value="REJ"/>
    <property type="match status" value="1"/>
</dbReference>
<keyword evidence="3" id="KW-1185">Reference proteome</keyword>
<sequence>MVPSPSLFSSGDASFSRSSSISVTDPNSNWSGGGGGVCSFNPTTPSSGIDWDLLDVLFTEDDNFKSFIYATDGPLIPRDPLQEFDGSFNVLSSMPPFDRREAHHDQTIEPFFSPCKNQAPELLQTFRTKFDPDSTDIVNNDPELPSVFGKRLSYRGDARMSDGQGSHVFRKFRSIEKFDTNLGSTQERWGTATTLYQVFGVLAHQCHRRTVDGGSFFPQVNGLHADNESIFDSSTEVSLLLGECCGTEETQKITSLYAGTESHTDTKTENPRSYLNQLVHPINHDYMPLLLYDYMPPSFGSSSFFFQEQLIERFPSVRYHSYGSDHFSQKQSHTLSISETNPEITLLASVASFISVSSEFSIDVLPCPEGFHRAEFYPRYQEILVQKLNLPVDKVFYYANLRDETTHKCPLGCSTEFPCYTIRQHMKKFHEGVSKGPPVQCNRGLLPEGSNIQCSGEKMSTQSFAHHFEDVHCRRSALCLYCATNPQV</sequence>
<dbReference type="InterPro" id="IPR014010">
    <property type="entry name" value="REJ_dom"/>
</dbReference>
<organism evidence="2 3">
    <name type="scientific">Armillaria luteobubalina</name>
    <dbReference type="NCBI Taxonomy" id="153913"/>
    <lineage>
        <taxon>Eukaryota</taxon>
        <taxon>Fungi</taxon>
        <taxon>Dikarya</taxon>
        <taxon>Basidiomycota</taxon>
        <taxon>Agaricomycotina</taxon>
        <taxon>Agaricomycetes</taxon>
        <taxon>Agaricomycetidae</taxon>
        <taxon>Agaricales</taxon>
        <taxon>Marasmiineae</taxon>
        <taxon>Physalacriaceae</taxon>
        <taxon>Armillaria</taxon>
    </lineage>
</organism>
<evidence type="ECO:0000313" key="3">
    <source>
        <dbReference type="Proteomes" id="UP001175228"/>
    </source>
</evidence>